<evidence type="ECO:0000313" key="3">
    <source>
        <dbReference type="Proteomes" id="UP000288892"/>
    </source>
</evidence>
<proteinExistence type="predicted"/>
<comment type="caution">
    <text evidence="2">The sequence shown here is derived from an EMBL/GenBank/DDBJ whole genome shotgun (WGS) entry which is preliminary data.</text>
</comment>
<dbReference type="Proteomes" id="UP000288892">
    <property type="component" value="Unassembled WGS sequence"/>
</dbReference>
<keyword evidence="3" id="KW-1185">Reference proteome</keyword>
<reference evidence="2 3" key="1">
    <citation type="submission" date="2017-01" db="EMBL/GenBank/DDBJ databases">
        <title>The cable genome- insights into the physiology and evolution of filamentous bacteria capable of sulfide oxidation via long distance electron transfer.</title>
        <authorList>
            <person name="Schreiber L."/>
            <person name="Bjerg J.T."/>
            <person name="Boggild A."/>
            <person name="Van De Vossenberg J."/>
            <person name="Meysman F."/>
            <person name="Nielsen L.P."/>
            <person name="Schramm A."/>
            <person name="Kjeldsen K.U."/>
        </authorList>
    </citation>
    <scope>NUCLEOTIDE SEQUENCE [LARGE SCALE GENOMIC DNA]</scope>
    <source>
        <strain evidence="2">A5</strain>
    </source>
</reference>
<dbReference type="AlphaFoldDB" id="A0A444J9J1"/>
<name>A0A444J9J1_9BACT</name>
<protein>
    <submittedName>
        <fullName evidence="2">Uncharacterized protein</fullName>
    </submittedName>
</protein>
<feature type="region of interest" description="Disordered" evidence="1">
    <location>
        <begin position="30"/>
        <end position="98"/>
    </location>
</feature>
<evidence type="ECO:0000313" key="2">
    <source>
        <dbReference type="EMBL" id="RWX49743.1"/>
    </source>
</evidence>
<evidence type="ECO:0000256" key="1">
    <source>
        <dbReference type="SAM" id="MobiDB-lite"/>
    </source>
</evidence>
<organism evidence="2 3">
    <name type="scientific">Candidatus Electrothrix marina</name>
    <dbReference type="NCBI Taxonomy" id="1859130"/>
    <lineage>
        <taxon>Bacteria</taxon>
        <taxon>Pseudomonadati</taxon>
        <taxon>Thermodesulfobacteriota</taxon>
        <taxon>Desulfobulbia</taxon>
        <taxon>Desulfobulbales</taxon>
        <taxon>Desulfobulbaceae</taxon>
        <taxon>Candidatus Electrothrix</taxon>
    </lineage>
</organism>
<sequence length="98" mass="10924">MRYTDLLPLKPVQLVLVVIALAGAFTLGRCSGPEPVKESIPVEQQVPSEQPKKEKEPIPVEQQVPSEQPKKEKEPIPVEQQAPSEQPEKEIKPIPVEQ</sequence>
<dbReference type="EMBL" id="MTKS01000456">
    <property type="protein sequence ID" value="RWX49743.1"/>
    <property type="molecule type" value="Genomic_DNA"/>
</dbReference>
<accession>A0A444J9J1</accession>
<gene>
    <name evidence="2" type="ORF">VU01_14562</name>
</gene>